<feature type="transmembrane region" description="Helical" evidence="2">
    <location>
        <begin position="233"/>
        <end position="258"/>
    </location>
</feature>
<evidence type="ECO:0000256" key="1">
    <source>
        <dbReference type="SAM" id="MobiDB-lite"/>
    </source>
</evidence>
<keyword evidence="2" id="KW-0472">Membrane</keyword>
<keyword evidence="4" id="KW-1185">Reference proteome</keyword>
<protein>
    <submittedName>
        <fullName evidence="3">Uncharacterized protein</fullName>
    </submittedName>
</protein>
<dbReference type="Proteomes" id="UP001201812">
    <property type="component" value="Unassembled WGS sequence"/>
</dbReference>
<keyword evidence="2" id="KW-1133">Transmembrane helix</keyword>
<keyword evidence="2" id="KW-0812">Transmembrane</keyword>
<organism evidence="3 4">
    <name type="scientific">Ditylenchus destructor</name>
    <dbReference type="NCBI Taxonomy" id="166010"/>
    <lineage>
        <taxon>Eukaryota</taxon>
        <taxon>Metazoa</taxon>
        <taxon>Ecdysozoa</taxon>
        <taxon>Nematoda</taxon>
        <taxon>Chromadorea</taxon>
        <taxon>Rhabditida</taxon>
        <taxon>Tylenchina</taxon>
        <taxon>Tylenchomorpha</taxon>
        <taxon>Sphaerularioidea</taxon>
        <taxon>Anguinidae</taxon>
        <taxon>Anguininae</taxon>
        <taxon>Ditylenchus</taxon>
    </lineage>
</organism>
<feature type="compositionally biased region" description="Polar residues" evidence="1">
    <location>
        <begin position="1"/>
        <end position="11"/>
    </location>
</feature>
<dbReference type="AlphaFoldDB" id="A0AAD4R4T1"/>
<comment type="caution">
    <text evidence="3">The sequence shown here is derived from an EMBL/GenBank/DDBJ whole genome shotgun (WGS) entry which is preliminary data.</text>
</comment>
<feature type="region of interest" description="Disordered" evidence="1">
    <location>
        <begin position="1"/>
        <end position="22"/>
    </location>
</feature>
<reference evidence="3" key="1">
    <citation type="submission" date="2022-01" db="EMBL/GenBank/DDBJ databases">
        <title>Genome Sequence Resource for Two Populations of Ditylenchus destructor, the Migratory Endoparasitic Phytonematode.</title>
        <authorList>
            <person name="Zhang H."/>
            <person name="Lin R."/>
            <person name="Xie B."/>
        </authorList>
    </citation>
    <scope>NUCLEOTIDE SEQUENCE</scope>
    <source>
        <strain evidence="3">BazhouSP</strain>
    </source>
</reference>
<sequence>MSDSFRSTASSPPRAKQERKNSVYKSVDSADATLPWKKLEVLSESLKIQFYFCFVGILLTILAYLAVKFKSPCCELPFSESSCMPGSILPPTNHSTLAKEVDGFLAASRSKISNLHNIVEMSLLTDRQKALEASKNDLWQLIRQHSDNLAAFEFIKTEDERRKEFAVAVDNGYTVFALFAVFGSFYIVIMAAKIHDAARSKVSDLNRSKELSAEESDNFQNVRLKKCKERIPIVYLATLFCVIVQFNLIVSFLAGQYYTGSCPIYGLDFLAVIREKASGRGEPISSADYHTYAVKLQSAFGSHLEELNKSMQSPFLEVRHTGRKYKYKDIDAMFRDHSYLKYQHVSRDIPRQINYPPKDFKLLTYLQFSAVANIMLFGFWAIQEGTIWQPCQFVKYYL</sequence>
<dbReference type="EMBL" id="JAKKPZ010000030">
    <property type="protein sequence ID" value="KAI1709492.1"/>
    <property type="molecule type" value="Genomic_DNA"/>
</dbReference>
<name>A0AAD4R4T1_9BILA</name>
<feature type="transmembrane region" description="Helical" evidence="2">
    <location>
        <begin position="362"/>
        <end position="382"/>
    </location>
</feature>
<proteinExistence type="predicted"/>
<evidence type="ECO:0000313" key="4">
    <source>
        <dbReference type="Proteomes" id="UP001201812"/>
    </source>
</evidence>
<gene>
    <name evidence="3" type="ORF">DdX_11279</name>
</gene>
<evidence type="ECO:0000256" key="2">
    <source>
        <dbReference type="SAM" id="Phobius"/>
    </source>
</evidence>
<feature type="transmembrane region" description="Helical" evidence="2">
    <location>
        <begin position="48"/>
        <end position="67"/>
    </location>
</feature>
<feature type="transmembrane region" description="Helical" evidence="2">
    <location>
        <begin position="173"/>
        <end position="192"/>
    </location>
</feature>
<evidence type="ECO:0000313" key="3">
    <source>
        <dbReference type="EMBL" id="KAI1709492.1"/>
    </source>
</evidence>
<accession>A0AAD4R4T1</accession>